<sequence>KPWNNNSRYWQYKGQPVLLLGATDNDNLFQINNLESHLDSLKAIGGNCIRNTMSDRDPGDQRAFAMTAEGKYDLNHWNEEYWRRFENMLKLTSERDIIVQIEVWDRFDHSRDQWLTDPYNPQNNINYTYAKAGLDSLYPSHPGRNVQTFFFTVPELNNNEILLKYQKAFVKKMLSISLKYINVLYCIDNETSGVEEWATFWAEFIQENSQGKDIHITQMWDNWDVKSEMHKRTLDHPERYRYIDISQNSQITGRLNWDNAQYVFNYINDNPRPVNSTKIYGSDRGQGSWLDRGITTEHAVQTFFRNVLGGFASSRFHRPPSGLGLPLYNPGFAFYN</sequence>
<comment type="caution">
    <text evidence="1">The sequence shown here is derived from an EMBL/GenBank/DDBJ whole genome shotgun (WGS) entry which is preliminary data.</text>
</comment>
<dbReference type="InterPro" id="IPR017853">
    <property type="entry name" value="GH"/>
</dbReference>
<proteinExistence type="predicted"/>
<gene>
    <name evidence="1" type="ORF">S06H3_15471</name>
</gene>
<dbReference type="EMBL" id="BARV01007617">
    <property type="protein sequence ID" value="GAI10408.1"/>
    <property type="molecule type" value="Genomic_DNA"/>
</dbReference>
<reference evidence="1" key="1">
    <citation type="journal article" date="2014" name="Front. Microbiol.">
        <title>High frequency of phylogenetically diverse reductive dehalogenase-homologous genes in deep subseafloor sedimentary metagenomes.</title>
        <authorList>
            <person name="Kawai M."/>
            <person name="Futagami T."/>
            <person name="Toyoda A."/>
            <person name="Takaki Y."/>
            <person name="Nishi S."/>
            <person name="Hori S."/>
            <person name="Arai W."/>
            <person name="Tsubouchi T."/>
            <person name="Morono Y."/>
            <person name="Uchiyama I."/>
            <person name="Ito T."/>
            <person name="Fujiyama A."/>
            <person name="Inagaki F."/>
            <person name="Takami H."/>
        </authorList>
    </citation>
    <scope>NUCLEOTIDE SEQUENCE</scope>
    <source>
        <strain evidence="1">Expedition CK06-06</strain>
    </source>
</reference>
<name>X1KUP1_9ZZZZ</name>
<organism evidence="1">
    <name type="scientific">marine sediment metagenome</name>
    <dbReference type="NCBI Taxonomy" id="412755"/>
    <lineage>
        <taxon>unclassified sequences</taxon>
        <taxon>metagenomes</taxon>
        <taxon>ecological metagenomes</taxon>
    </lineage>
</organism>
<accession>X1KUP1</accession>
<evidence type="ECO:0000313" key="1">
    <source>
        <dbReference type="EMBL" id="GAI10408.1"/>
    </source>
</evidence>
<feature type="non-terminal residue" evidence="1">
    <location>
        <position position="1"/>
    </location>
</feature>
<protein>
    <submittedName>
        <fullName evidence="1">Uncharacterized protein</fullName>
    </submittedName>
</protein>
<dbReference type="Gene3D" id="3.20.20.80">
    <property type="entry name" value="Glycosidases"/>
    <property type="match status" value="1"/>
</dbReference>
<dbReference type="AlphaFoldDB" id="X1KUP1"/>
<dbReference type="SUPFAM" id="SSF51445">
    <property type="entry name" value="(Trans)glycosidases"/>
    <property type="match status" value="1"/>
</dbReference>